<feature type="domain" description="DUF7730" evidence="1">
    <location>
        <begin position="58"/>
        <end position="104"/>
    </location>
</feature>
<protein>
    <recommendedName>
        <fullName evidence="1">DUF7730 domain-containing protein</fullName>
    </recommendedName>
</protein>
<evidence type="ECO:0000313" key="2">
    <source>
        <dbReference type="EMBL" id="KAF2874968.1"/>
    </source>
</evidence>
<gene>
    <name evidence="2" type="ORF">BDV95DRAFT_564032</name>
</gene>
<proteinExistence type="predicted"/>
<dbReference type="InterPro" id="IPR038883">
    <property type="entry name" value="AN11006-like"/>
</dbReference>
<evidence type="ECO:0000259" key="1">
    <source>
        <dbReference type="Pfam" id="PF24864"/>
    </source>
</evidence>
<dbReference type="InterPro" id="IPR056632">
    <property type="entry name" value="DUF7730"/>
</dbReference>
<evidence type="ECO:0000313" key="3">
    <source>
        <dbReference type="Proteomes" id="UP000481861"/>
    </source>
</evidence>
<reference evidence="2 3" key="1">
    <citation type="submission" date="2020-01" db="EMBL/GenBank/DDBJ databases">
        <authorList>
            <consortium name="DOE Joint Genome Institute"/>
            <person name="Haridas S."/>
            <person name="Albert R."/>
            <person name="Binder M."/>
            <person name="Bloem J."/>
            <person name="Labutti K."/>
            <person name="Salamov A."/>
            <person name="Andreopoulos B."/>
            <person name="Baker S.E."/>
            <person name="Barry K."/>
            <person name="Bills G."/>
            <person name="Bluhm B.H."/>
            <person name="Cannon C."/>
            <person name="Castanera R."/>
            <person name="Culley D.E."/>
            <person name="Daum C."/>
            <person name="Ezra D."/>
            <person name="Gonzalez J.B."/>
            <person name="Henrissat B."/>
            <person name="Kuo A."/>
            <person name="Liang C."/>
            <person name="Lipzen A."/>
            <person name="Lutzoni F."/>
            <person name="Magnuson J."/>
            <person name="Mondo S."/>
            <person name="Nolan M."/>
            <person name="Ohm R."/>
            <person name="Pangilinan J."/>
            <person name="Park H.-J.H."/>
            <person name="Ramirez L."/>
            <person name="Alfaro M."/>
            <person name="Sun H."/>
            <person name="Tritt A."/>
            <person name="Yoshinaga Y."/>
            <person name="Zwiers L.-H.L."/>
            <person name="Turgeon B.G."/>
            <person name="Goodwin S.B."/>
            <person name="Spatafora J.W."/>
            <person name="Crous P.W."/>
            <person name="Grigoriev I.V."/>
        </authorList>
    </citation>
    <scope>NUCLEOTIDE SEQUENCE [LARGE SCALE GENOMIC DNA]</scope>
    <source>
        <strain evidence="2 3">CBS 611.86</strain>
    </source>
</reference>
<dbReference type="Proteomes" id="UP000481861">
    <property type="component" value="Unassembled WGS sequence"/>
</dbReference>
<comment type="caution">
    <text evidence="2">The sequence shown here is derived from an EMBL/GenBank/DDBJ whole genome shotgun (WGS) entry which is preliminary data.</text>
</comment>
<dbReference type="OrthoDB" id="5413827at2759"/>
<keyword evidence="3" id="KW-1185">Reference proteome</keyword>
<dbReference type="AlphaFoldDB" id="A0A7C8IB09"/>
<organism evidence="2 3">
    <name type="scientific">Massariosphaeria phaeospora</name>
    <dbReference type="NCBI Taxonomy" id="100035"/>
    <lineage>
        <taxon>Eukaryota</taxon>
        <taxon>Fungi</taxon>
        <taxon>Dikarya</taxon>
        <taxon>Ascomycota</taxon>
        <taxon>Pezizomycotina</taxon>
        <taxon>Dothideomycetes</taxon>
        <taxon>Pleosporomycetidae</taxon>
        <taxon>Pleosporales</taxon>
        <taxon>Pleosporales incertae sedis</taxon>
        <taxon>Massariosphaeria</taxon>
    </lineage>
</organism>
<accession>A0A7C8IB09</accession>
<dbReference type="PANTHER" id="PTHR42085:SF1">
    <property type="entry name" value="F-BOX DOMAIN-CONTAINING PROTEIN"/>
    <property type="match status" value="1"/>
</dbReference>
<dbReference type="EMBL" id="JAADJZ010000005">
    <property type="protein sequence ID" value="KAF2874968.1"/>
    <property type="molecule type" value="Genomic_DNA"/>
</dbReference>
<dbReference type="PANTHER" id="PTHR42085">
    <property type="entry name" value="F-BOX DOMAIN-CONTAINING PROTEIN"/>
    <property type="match status" value="1"/>
</dbReference>
<name>A0A7C8IB09_9PLEO</name>
<sequence>MKTSKQLEHITVANSKSPLLRLPAEIRNQIFELAFTSPSPSSTIHILYQTCTGTARDDLAIQLPFTCRQLYAETANMVYSLNTFLFVRQYHMEEWLAKRLPVQRELIEQITVCTDYMSATCGGYPTRMSVLRSAFLAAKPMCPNLKRVTDPAYLPLAGGI</sequence>
<dbReference type="Pfam" id="PF24864">
    <property type="entry name" value="DUF7730"/>
    <property type="match status" value="1"/>
</dbReference>